<accession>A0A5M3XFB4</accession>
<dbReference type="GO" id="GO:0005886">
    <property type="term" value="C:plasma membrane"/>
    <property type="evidence" value="ECO:0007669"/>
    <property type="project" value="UniProtKB-SubCell"/>
</dbReference>
<dbReference type="InterPro" id="IPR052157">
    <property type="entry name" value="BCAA_transport_permease"/>
</dbReference>
<feature type="transmembrane region" description="Helical" evidence="9">
    <location>
        <begin position="93"/>
        <end position="111"/>
    </location>
</feature>
<dbReference type="PANTHER" id="PTHR11795:SF445">
    <property type="entry name" value="AMINO ACID ABC TRANSPORTER PERMEASE PROTEIN"/>
    <property type="match status" value="1"/>
</dbReference>
<protein>
    <submittedName>
        <fullName evidence="10">Branched-chain amino acid ABC transporter permease</fullName>
    </submittedName>
</protein>
<evidence type="ECO:0000256" key="2">
    <source>
        <dbReference type="ARBA" id="ARBA00022448"/>
    </source>
</evidence>
<comment type="subcellular location">
    <subcellularLocation>
        <location evidence="1">Cell membrane</location>
        <topology evidence="1">Multi-pass membrane protein</topology>
    </subcellularLocation>
</comment>
<evidence type="ECO:0000256" key="4">
    <source>
        <dbReference type="ARBA" id="ARBA00022692"/>
    </source>
</evidence>
<dbReference type="Pfam" id="PF02653">
    <property type="entry name" value="BPD_transp_2"/>
    <property type="match status" value="1"/>
</dbReference>
<evidence type="ECO:0000256" key="7">
    <source>
        <dbReference type="ARBA" id="ARBA00023136"/>
    </source>
</evidence>
<organism evidence="10 11">
    <name type="scientific">Acrocarpospora pleiomorpha</name>
    <dbReference type="NCBI Taxonomy" id="90975"/>
    <lineage>
        <taxon>Bacteria</taxon>
        <taxon>Bacillati</taxon>
        <taxon>Actinomycetota</taxon>
        <taxon>Actinomycetes</taxon>
        <taxon>Streptosporangiales</taxon>
        <taxon>Streptosporangiaceae</taxon>
        <taxon>Acrocarpospora</taxon>
    </lineage>
</organism>
<dbReference type="RefSeq" id="WP_155345027.1">
    <property type="nucleotide sequence ID" value="NZ_BAAAHM010000008.1"/>
</dbReference>
<keyword evidence="7 9" id="KW-0472">Membrane</keyword>
<keyword evidence="3" id="KW-1003">Cell membrane</keyword>
<evidence type="ECO:0000256" key="1">
    <source>
        <dbReference type="ARBA" id="ARBA00004651"/>
    </source>
</evidence>
<gene>
    <name evidence="10" type="ORF">Aple_028600</name>
</gene>
<evidence type="ECO:0000313" key="10">
    <source>
        <dbReference type="EMBL" id="GES19964.1"/>
    </source>
</evidence>
<evidence type="ECO:0000256" key="6">
    <source>
        <dbReference type="ARBA" id="ARBA00022989"/>
    </source>
</evidence>
<keyword evidence="11" id="KW-1185">Reference proteome</keyword>
<evidence type="ECO:0000256" key="9">
    <source>
        <dbReference type="SAM" id="Phobius"/>
    </source>
</evidence>
<dbReference type="InterPro" id="IPR001851">
    <property type="entry name" value="ABC_transp_permease"/>
</dbReference>
<dbReference type="GO" id="GO:0006865">
    <property type="term" value="P:amino acid transport"/>
    <property type="evidence" value="ECO:0007669"/>
    <property type="project" value="UniProtKB-KW"/>
</dbReference>
<reference evidence="10 11" key="1">
    <citation type="submission" date="2019-10" db="EMBL/GenBank/DDBJ databases">
        <title>Whole genome shotgun sequence of Acrocarpospora pleiomorpha NBRC 16267.</title>
        <authorList>
            <person name="Ichikawa N."/>
            <person name="Kimura A."/>
            <person name="Kitahashi Y."/>
            <person name="Komaki H."/>
            <person name="Oguchi A."/>
        </authorList>
    </citation>
    <scope>NUCLEOTIDE SEQUENCE [LARGE SCALE GENOMIC DNA]</scope>
    <source>
        <strain evidence="10 11">NBRC 16267</strain>
    </source>
</reference>
<name>A0A5M3XFB4_9ACTN</name>
<feature type="transmembrane region" description="Helical" evidence="9">
    <location>
        <begin position="188"/>
        <end position="209"/>
    </location>
</feature>
<keyword evidence="2" id="KW-0813">Transport</keyword>
<proteinExistence type="inferred from homology"/>
<keyword evidence="4 9" id="KW-0812">Transmembrane</keyword>
<sequence length="287" mass="29917">MNVVQAMLTGALIGGLYALMAAGLSVTWGVLRVINLAHFGLILIGAYLTFEVATSWRIDPMLTLVVSVPAMFLAGAAIQWLFDRLGLTEFNSLLVSFGLLIITIQLTGNIWSADFQRMSADVNPYATGSVAIGRLVFPVTTLVAFGLAALVVLAAHLVLRRTFVGRAMRAIAQDRAVAGAFGVDHRRLSVLLGGVVGATAALAGMVFALSNALTPETAYEWFGTVFAVVILGGIGEVVGTFAAGILVGVLSGVVSAVWSPATAPFVLFSAIILALLVRPQGLFGGAR</sequence>
<dbReference type="Proteomes" id="UP000377595">
    <property type="component" value="Unassembled WGS sequence"/>
</dbReference>
<comment type="similarity">
    <text evidence="8">Belongs to the binding-protein-dependent transport system permease family. LivHM subfamily.</text>
</comment>
<dbReference type="PANTHER" id="PTHR11795">
    <property type="entry name" value="BRANCHED-CHAIN AMINO ACID TRANSPORT SYSTEM PERMEASE PROTEIN LIVH"/>
    <property type="match status" value="1"/>
</dbReference>
<feature type="transmembrane region" description="Helical" evidence="9">
    <location>
        <begin position="257"/>
        <end position="277"/>
    </location>
</feature>
<feature type="transmembrane region" description="Helical" evidence="9">
    <location>
        <begin position="62"/>
        <end position="81"/>
    </location>
</feature>
<evidence type="ECO:0000256" key="3">
    <source>
        <dbReference type="ARBA" id="ARBA00022475"/>
    </source>
</evidence>
<dbReference type="EMBL" id="BLAF01000014">
    <property type="protein sequence ID" value="GES19964.1"/>
    <property type="molecule type" value="Genomic_DNA"/>
</dbReference>
<evidence type="ECO:0000313" key="11">
    <source>
        <dbReference type="Proteomes" id="UP000377595"/>
    </source>
</evidence>
<feature type="transmembrane region" description="Helical" evidence="9">
    <location>
        <begin position="33"/>
        <end position="50"/>
    </location>
</feature>
<evidence type="ECO:0000256" key="5">
    <source>
        <dbReference type="ARBA" id="ARBA00022970"/>
    </source>
</evidence>
<feature type="transmembrane region" description="Helical" evidence="9">
    <location>
        <begin position="131"/>
        <end position="159"/>
    </location>
</feature>
<dbReference type="AlphaFoldDB" id="A0A5M3XFB4"/>
<comment type="caution">
    <text evidence="10">The sequence shown here is derived from an EMBL/GenBank/DDBJ whole genome shotgun (WGS) entry which is preliminary data.</text>
</comment>
<feature type="transmembrane region" description="Helical" evidence="9">
    <location>
        <begin position="6"/>
        <end position="26"/>
    </location>
</feature>
<dbReference type="OrthoDB" id="9807115at2"/>
<evidence type="ECO:0000256" key="8">
    <source>
        <dbReference type="ARBA" id="ARBA00037998"/>
    </source>
</evidence>
<dbReference type="GO" id="GO:0022857">
    <property type="term" value="F:transmembrane transporter activity"/>
    <property type="evidence" value="ECO:0007669"/>
    <property type="project" value="InterPro"/>
</dbReference>
<keyword evidence="5" id="KW-0029">Amino-acid transport</keyword>
<dbReference type="CDD" id="cd06582">
    <property type="entry name" value="TM_PBP1_LivH_like"/>
    <property type="match status" value="1"/>
</dbReference>
<feature type="transmembrane region" description="Helical" evidence="9">
    <location>
        <begin position="221"/>
        <end position="250"/>
    </location>
</feature>
<keyword evidence="6 9" id="KW-1133">Transmembrane helix</keyword>